<dbReference type="InterPro" id="IPR036415">
    <property type="entry name" value="Lamin_tail_dom_sf"/>
</dbReference>
<evidence type="ECO:0000313" key="3">
    <source>
        <dbReference type="EMBL" id="QFZ20243.1"/>
    </source>
</evidence>
<evidence type="ECO:0000256" key="1">
    <source>
        <dbReference type="SAM" id="SignalP"/>
    </source>
</evidence>
<keyword evidence="1" id="KW-0732">Signal</keyword>
<dbReference type="RefSeq" id="WP_033434244.1">
    <property type="nucleotide sequence ID" value="NZ_CP034550.1"/>
</dbReference>
<dbReference type="PROSITE" id="PS51841">
    <property type="entry name" value="LTD"/>
    <property type="match status" value="1"/>
</dbReference>
<sequence>MRRFLSGAAVTAVLAGAAVTSGIAFASPDTDGVQPMVSSSLVINEVATRGPNGERDEFIEIRNVSGQSINLENFVVRLYGAQNQEVGSITFPAGTELAPKGNTGDLAVLVGPEFSGTVPAEILTVPFNLVGTAGIPDTGGVALYTLNNVKVDGVAFSSVVTQAREGTAARPMTNLPVIDPLTYIASARDVLSTDTDNNRADFTLHMATPGELN</sequence>
<dbReference type="AlphaFoldDB" id="A0A5Q0H2A5"/>
<feature type="signal peptide" evidence="1">
    <location>
        <begin position="1"/>
        <end position="26"/>
    </location>
</feature>
<protein>
    <submittedName>
        <fullName evidence="3">Lamin tail domain-containing protein</fullName>
    </submittedName>
</protein>
<dbReference type="Gene3D" id="2.60.40.1260">
    <property type="entry name" value="Lamin Tail domain"/>
    <property type="match status" value="1"/>
</dbReference>
<dbReference type="EMBL" id="CP034550">
    <property type="protein sequence ID" value="QFZ20243.1"/>
    <property type="molecule type" value="Genomic_DNA"/>
</dbReference>
<dbReference type="InterPro" id="IPR001322">
    <property type="entry name" value="Lamin_tail_dom"/>
</dbReference>
<name>A0A5Q0H2A5_SACSY</name>
<reference evidence="4" key="1">
    <citation type="journal article" date="2021" name="Curr. Microbiol.">
        <title>Complete genome of nocamycin-producing strain Saccharothrix syringae NRRL B-16468 reveals the biosynthetic potential for secondary metabolites.</title>
        <authorList>
            <person name="Mo X."/>
            <person name="Yang S."/>
        </authorList>
    </citation>
    <scope>NUCLEOTIDE SEQUENCE [LARGE SCALE GENOMIC DNA]</scope>
    <source>
        <strain evidence="4">ATCC 51364 / DSM 43886 / JCM 6844 / KCTC 9398 / NBRC 14523 / NRRL B-16468 / INA 2240</strain>
    </source>
</reference>
<evidence type="ECO:0000313" key="4">
    <source>
        <dbReference type="Proteomes" id="UP000325787"/>
    </source>
</evidence>
<feature type="chain" id="PRO_5025001046" evidence="1">
    <location>
        <begin position="27"/>
        <end position="213"/>
    </location>
</feature>
<evidence type="ECO:0000259" key="2">
    <source>
        <dbReference type="PROSITE" id="PS51841"/>
    </source>
</evidence>
<feature type="domain" description="LTD" evidence="2">
    <location>
        <begin position="21"/>
        <end position="164"/>
    </location>
</feature>
<gene>
    <name evidence="3" type="ORF">EKG83_25035</name>
</gene>
<dbReference type="SUPFAM" id="SSF74853">
    <property type="entry name" value="Lamin A/C globular tail domain"/>
    <property type="match status" value="1"/>
</dbReference>
<proteinExistence type="predicted"/>
<dbReference type="Proteomes" id="UP000325787">
    <property type="component" value="Chromosome"/>
</dbReference>
<organism evidence="3 4">
    <name type="scientific">Saccharothrix syringae</name>
    <name type="common">Nocardiopsis syringae</name>
    <dbReference type="NCBI Taxonomy" id="103733"/>
    <lineage>
        <taxon>Bacteria</taxon>
        <taxon>Bacillati</taxon>
        <taxon>Actinomycetota</taxon>
        <taxon>Actinomycetes</taxon>
        <taxon>Pseudonocardiales</taxon>
        <taxon>Pseudonocardiaceae</taxon>
        <taxon>Saccharothrix</taxon>
    </lineage>
</organism>
<dbReference type="Pfam" id="PF00932">
    <property type="entry name" value="LTD"/>
    <property type="match status" value="1"/>
</dbReference>
<keyword evidence="4" id="KW-1185">Reference proteome</keyword>
<dbReference type="OrthoDB" id="3682978at2"/>
<dbReference type="KEGG" id="ssyi:EKG83_25035"/>
<accession>A0A5Q0H2A5</accession>